<keyword evidence="11" id="KW-0457">Lysine biosynthesis</keyword>
<sequence length="358" mass="38018">MGLDLFADVADLTAAIVDIESVSGAEGPLADAVEEALRALPHLSVERDRNNVVARTDLGRAERVVLAGHLDTVPLNGNLPSRVEGDRLYGCGTTDMKSGVAVALRLAATVTDPTRDVTFVFYECEEVGAELNGLRTLAAERPELLAGDFAVLMEPTGALIEGGCQGTMRVEVTARGERAHSARAWMGSNAIHTAGRVLDVLRAYEPTRPVVDGLEYREGLNAVRISGGVAGNVIPDECVVEVNYRFAPDKSPADAEAYLREIFAGFEVTVTDSSPGARPGLTHPAAAAFVSASGAEVRAKLGWTDVARFSELGVPAVNYGPGEPTLAHTRDEFVEIPLIAECEQRMRTWLEGPTTVGP</sequence>
<dbReference type="RefSeq" id="WP_075023473.1">
    <property type="nucleotide sequence ID" value="NZ_FOVH01000014.1"/>
</dbReference>
<dbReference type="GO" id="GO:0008777">
    <property type="term" value="F:acetylornithine deacetylase activity"/>
    <property type="evidence" value="ECO:0007669"/>
    <property type="project" value="TreeGrafter"/>
</dbReference>
<keyword evidence="8" id="KW-0378">Hydrolase</keyword>
<evidence type="ECO:0000256" key="13">
    <source>
        <dbReference type="ARBA" id="ARBA00051301"/>
    </source>
</evidence>
<keyword evidence="10" id="KW-0220">Diaminopimelate biosynthesis</keyword>
<evidence type="ECO:0000256" key="7">
    <source>
        <dbReference type="ARBA" id="ARBA00022723"/>
    </source>
</evidence>
<evidence type="ECO:0000259" key="15">
    <source>
        <dbReference type="Pfam" id="PF07687"/>
    </source>
</evidence>
<dbReference type="GO" id="GO:0019877">
    <property type="term" value="P:diaminopimelate biosynthetic process"/>
    <property type="evidence" value="ECO:0007669"/>
    <property type="project" value="UniProtKB-KW"/>
</dbReference>
<evidence type="ECO:0000256" key="5">
    <source>
        <dbReference type="ARBA" id="ARBA00011921"/>
    </source>
</evidence>
<comment type="cofactor">
    <cofactor evidence="2">
        <name>Zn(2+)</name>
        <dbReference type="ChEBI" id="CHEBI:29105"/>
    </cofactor>
</comment>
<dbReference type="InParanoid" id="A0A1I5QVJ2"/>
<dbReference type="GO" id="GO:0009014">
    <property type="term" value="F:succinyl-diaminopimelate desuccinylase activity"/>
    <property type="evidence" value="ECO:0007669"/>
    <property type="project" value="UniProtKB-UniRule"/>
</dbReference>
<evidence type="ECO:0000256" key="6">
    <source>
        <dbReference type="ARBA" id="ARBA00022605"/>
    </source>
</evidence>
<dbReference type="InterPro" id="IPR010174">
    <property type="entry name" value="Succinyl-DAP_deSuclase_DapE"/>
</dbReference>
<keyword evidence="12" id="KW-0170">Cobalt</keyword>
<dbReference type="SUPFAM" id="SSF55031">
    <property type="entry name" value="Bacterial exopeptidase dimerisation domain"/>
    <property type="match status" value="1"/>
</dbReference>
<comment type="catalytic activity">
    <reaction evidence="13">
        <text>N-succinyl-(2S,6S)-2,6-diaminopimelate + H2O = (2S,6S)-2,6-diaminopimelate + succinate</text>
        <dbReference type="Rhea" id="RHEA:22608"/>
        <dbReference type="ChEBI" id="CHEBI:15377"/>
        <dbReference type="ChEBI" id="CHEBI:30031"/>
        <dbReference type="ChEBI" id="CHEBI:57609"/>
        <dbReference type="ChEBI" id="CHEBI:58087"/>
        <dbReference type="EC" id="3.5.1.18"/>
    </reaction>
</comment>
<proteinExistence type="predicted"/>
<dbReference type="STRING" id="1993.SAMN04489713_114286"/>
<dbReference type="InterPro" id="IPR050072">
    <property type="entry name" value="Peptidase_M20A"/>
</dbReference>
<evidence type="ECO:0000256" key="1">
    <source>
        <dbReference type="ARBA" id="ARBA00001941"/>
    </source>
</evidence>
<evidence type="ECO:0000256" key="3">
    <source>
        <dbReference type="ARBA" id="ARBA00005130"/>
    </source>
</evidence>
<protein>
    <recommendedName>
        <fullName evidence="5 14">Succinyl-diaminopimelate desuccinylase</fullName>
        <ecNumber evidence="5 14">3.5.1.18</ecNumber>
    </recommendedName>
</protein>
<dbReference type="AlphaFoldDB" id="A0A1I5QVJ2"/>
<dbReference type="NCBIfam" id="TIGR01900">
    <property type="entry name" value="dapE-gram_pos"/>
    <property type="match status" value="1"/>
</dbReference>
<keyword evidence="17" id="KW-1185">Reference proteome</keyword>
<organism evidence="16 17">
    <name type="scientific">Actinomadura madurae</name>
    <dbReference type="NCBI Taxonomy" id="1993"/>
    <lineage>
        <taxon>Bacteria</taxon>
        <taxon>Bacillati</taxon>
        <taxon>Actinomycetota</taxon>
        <taxon>Actinomycetes</taxon>
        <taxon>Streptosporangiales</taxon>
        <taxon>Thermomonosporaceae</taxon>
        <taxon>Actinomadura</taxon>
    </lineage>
</organism>
<dbReference type="PANTHER" id="PTHR43808">
    <property type="entry name" value="ACETYLORNITHINE DEACETYLASE"/>
    <property type="match status" value="1"/>
</dbReference>
<evidence type="ECO:0000256" key="12">
    <source>
        <dbReference type="ARBA" id="ARBA00023285"/>
    </source>
</evidence>
<reference evidence="16 17" key="1">
    <citation type="submission" date="2016-10" db="EMBL/GenBank/DDBJ databases">
        <authorList>
            <person name="de Groot N.N."/>
        </authorList>
    </citation>
    <scope>NUCLEOTIDE SEQUENCE [LARGE SCALE GENOMIC DNA]</scope>
    <source>
        <strain evidence="16 17">DSM 43067</strain>
    </source>
</reference>
<dbReference type="SUPFAM" id="SSF53187">
    <property type="entry name" value="Zn-dependent exopeptidases"/>
    <property type="match status" value="1"/>
</dbReference>
<dbReference type="GO" id="GO:0009089">
    <property type="term" value="P:lysine biosynthetic process via diaminopimelate"/>
    <property type="evidence" value="ECO:0007669"/>
    <property type="project" value="UniProtKB-UniRule"/>
</dbReference>
<dbReference type="Gene3D" id="3.40.630.10">
    <property type="entry name" value="Zn peptidases"/>
    <property type="match status" value="1"/>
</dbReference>
<dbReference type="PANTHER" id="PTHR43808:SF31">
    <property type="entry name" value="N-ACETYL-L-CITRULLINE DEACETYLASE"/>
    <property type="match status" value="1"/>
</dbReference>
<evidence type="ECO:0000256" key="2">
    <source>
        <dbReference type="ARBA" id="ARBA00001947"/>
    </source>
</evidence>
<dbReference type="Gene3D" id="3.30.70.360">
    <property type="match status" value="1"/>
</dbReference>
<dbReference type="InterPro" id="IPR011650">
    <property type="entry name" value="Peptidase_M20_dimer"/>
</dbReference>
<dbReference type="GO" id="GO:0006526">
    <property type="term" value="P:L-arginine biosynthetic process"/>
    <property type="evidence" value="ECO:0007669"/>
    <property type="project" value="TreeGrafter"/>
</dbReference>
<accession>A0A1I5QVJ2</accession>
<keyword evidence="7" id="KW-0479">Metal-binding</keyword>
<evidence type="ECO:0000256" key="10">
    <source>
        <dbReference type="ARBA" id="ARBA00022915"/>
    </source>
</evidence>
<dbReference type="InterPro" id="IPR002933">
    <property type="entry name" value="Peptidase_M20"/>
</dbReference>
<comment type="pathway">
    <text evidence="3">Amino-acid biosynthesis; L-lysine biosynthesis via DAP pathway; LL-2,6-diaminopimelate from (S)-tetrahydrodipicolinate (succinylase route): step 3/3.</text>
</comment>
<keyword evidence="9" id="KW-0862">Zinc</keyword>
<comment type="subunit">
    <text evidence="4">Homodimer.</text>
</comment>
<dbReference type="GO" id="GO:0046872">
    <property type="term" value="F:metal ion binding"/>
    <property type="evidence" value="ECO:0007669"/>
    <property type="project" value="UniProtKB-KW"/>
</dbReference>
<dbReference type="FunCoup" id="A0A1I5QVJ2">
    <property type="interactions" value="107"/>
</dbReference>
<evidence type="ECO:0000256" key="9">
    <source>
        <dbReference type="ARBA" id="ARBA00022833"/>
    </source>
</evidence>
<dbReference type="Pfam" id="PF07687">
    <property type="entry name" value="M20_dimer"/>
    <property type="match status" value="1"/>
</dbReference>
<evidence type="ECO:0000313" key="17">
    <source>
        <dbReference type="Proteomes" id="UP000183413"/>
    </source>
</evidence>
<comment type="cofactor">
    <cofactor evidence="1">
        <name>Co(2+)</name>
        <dbReference type="ChEBI" id="CHEBI:48828"/>
    </cofactor>
</comment>
<dbReference type="eggNOG" id="COG0624">
    <property type="taxonomic scope" value="Bacteria"/>
</dbReference>
<feature type="domain" description="Peptidase M20 dimerisation" evidence="15">
    <location>
        <begin position="165"/>
        <end position="263"/>
    </location>
</feature>
<dbReference type="Proteomes" id="UP000183413">
    <property type="component" value="Unassembled WGS sequence"/>
</dbReference>
<name>A0A1I5QVJ2_9ACTN</name>
<gene>
    <name evidence="16" type="ORF">SAMN04489713_114286</name>
</gene>
<dbReference type="EC" id="3.5.1.18" evidence="5 14"/>
<dbReference type="EMBL" id="FOVH01000014">
    <property type="protein sequence ID" value="SFP50275.1"/>
    <property type="molecule type" value="Genomic_DNA"/>
</dbReference>
<evidence type="ECO:0000256" key="8">
    <source>
        <dbReference type="ARBA" id="ARBA00022801"/>
    </source>
</evidence>
<keyword evidence="6" id="KW-0028">Amino-acid biosynthesis</keyword>
<evidence type="ECO:0000256" key="11">
    <source>
        <dbReference type="ARBA" id="ARBA00023154"/>
    </source>
</evidence>
<dbReference type="Pfam" id="PF01546">
    <property type="entry name" value="Peptidase_M20"/>
    <property type="match status" value="1"/>
</dbReference>
<dbReference type="FunFam" id="3.30.70.360:FF:000011">
    <property type="entry name" value="Succinyl-diaminopimelate desuccinylase"/>
    <property type="match status" value="1"/>
</dbReference>
<dbReference type="InterPro" id="IPR036264">
    <property type="entry name" value="Bact_exopeptidase_dim_dom"/>
</dbReference>
<evidence type="ECO:0000256" key="4">
    <source>
        <dbReference type="ARBA" id="ARBA00011738"/>
    </source>
</evidence>
<evidence type="ECO:0000256" key="14">
    <source>
        <dbReference type="NCBIfam" id="TIGR01900"/>
    </source>
</evidence>
<evidence type="ECO:0000313" key="16">
    <source>
        <dbReference type="EMBL" id="SFP50275.1"/>
    </source>
</evidence>